<dbReference type="Gene3D" id="1.25.50.20">
    <property type="match status" value="1"/>
</dbReference>
<dbReference type="FunFam" id="1.10.390.10:FF:000016">
    <property type="entry name" value="Glutamyl aminopeptidase"/>
    <property type="match status" value="1"/>
</dbReference>
<keyword evidence="9" id="KW-0735">Signal-anchor</keyword>
<proteinExistence type="inferred from homology"/>
<evidence type="ECO:0000256" key="17">
    <source>
        <dbReference type="RuleBase" id="RU364040"/>
    </source>
</evidence>
<dbReference type="RefSeq" id="XP_035498418.1">
    <property type="nucleotide sequence ID" value="XM_035642525.2"/>
</dbReference>
<keyword evidence="4 17" id="KW-0645">Protease</keyword>
<reference evidence="22" key="4">
    <citation type="submission" date="2025-05" db="UniProtKB">
        <authorList>
            <consortium name="Ensembl"/>
        </authorList>
    </citation>
    <scope>IDENTIFICATION</scope>
</reference>
<dbReference type="PANTHER" id="PTHR11533:SF259">
    <property type="entry name" value="AMINOPEPTIDASE"/>
    <property type="match status" value="1"/>
</dbReference>
<keyword evidence="10 17" id="KW-1133">Transmembrane helix</keyword>
<feature type="binding site" evidence="15">
    <location>
        <position position="404"/>
    </location>
    <ligand>
        <name>Zn(2+)</name>
        <dbReference type="ChEBI" id="CHEBI:29105"/>
        <note>catalytic</note>
    </ligand>
</feature>
<evidence type="ECO:0000256" key="14">
    <source>
        <dbReference type="PIRSR" id="PIRSR634016-1"/>
    </source>
</evidence>
<gene>
    <name evidence="22" type="primary">LOC118315317</name>
    <name evidence="21" type="ORF">SMAX5B_015461</name>
</gene>
<feature type="binding site" evidence="15">
    <location>
        <position position="381"/>
    </location>
    <ligand>
        <name>Zn(2+)</name>
        <dbReference type="ChEBI" id="CHEBI:29105"/>
        <note>catalytic</note>
    </ligand>
</feature>
<dbReference type="GO" id="GO:0042277">
    <property type="term" value="F:peptide binding"/>
    <property type="evidence" value="ECO:0007669"/>
    <property type="project" value="TreeGrafter"/>
</dbReference>
<dbReference type="InterPro" id="IPR045357">
    <property type="entry name" value="Aminopeptidase_N-like_N"/>
</dbReference>
<reference evidence="22" key="2">
    <citation type="submission" date="2020-05" db="EMBL/GenBank/DDBJ databases">
        <authorList>
            <person name="Moser M."/>
        </authorList>
    </citation>
    <scope>NUCLEOTIDE SEQUENCE [LARGE SCALE GENOMIC DNA]</scope>
</reference>
<dbReference type="PANTHER" id="PTHR11533">
    <property type="entry name" value="PROTEASE M1 ZINC METALLOPROTEASE"/>
    <property type="match status" value="1"/>
</dbReference>
<dbReference type="FunFam" id="1.25.50.20:FF:000012">
    <property type="entry name" value="Aminopeptidase N"/>
    <property type="match status" value="1"/>
</dbReference>
<comment type="similarity">
    <text evidence="2 17">Belongs to the peptidase M1 family.</text>
</comment>
<feature type="transmembrane region" description="Helical" evidence="17">
    <location>
        <begin position="12"/>
        <end position="33"/>
    </location>
</feature>
<evidence type="ECO:0000256" key="5">
    <source>
        <dbReference type="ARBA" id="ARBA00022692"/>
    </source>
</evidence>
<dbReference type="GO" id="GO:0005737">
    <property type="term" value="C:cytoplasm"/>
    <property type="evidence" value="ECO:0007669"/>
    <property type="project" value="TreeGrafter"/>
</dbReference>
<dbReference type="OrthoDB" id="510539at2759"/>
<feature type="site" description="Transition state stabilizer" evidence="16">
    <location>
        <position position="470"/>
    </location>
</feature>
<dbReference type="Proteomes" id="UP000246464">
    <property type="component" value="Chromosome 10"/>
</dbReference>
<dbReference type="GO" id="GO:0005886">
    <property type="term" value="C:plasma membrane"/>
    <property type="evidence" value="ECO:0007669"/>
    <property type="project" value="TreeGrafter"/>
</dbReference>
<organism evidence="21 23">
    <name type="scientific">Scophthalmus maximus</name>
    <name type="common">Turbot</name>
    <name type="synonym">Psetta maxima</name>
    <dbReference type="NCBI Taxonomy" id="52904"/>
    <lineage>
        <taxon>Eukaryota</taxon>
        <taxon>Metazoa</taxon>
        <taxon>Chordata</taxon>
        <taxon>Craniata</taxon>
        <taxon>Vertebrata</taxon>
        <taxon>Euteleostomi</taxon>
        <taxon>Actinopterygii</taxon>
        <taxon>Neopterygii</taxon>
        <taxon>Teleostei</taxon>
        <taxon>Neoteleostei</taxon>
        <taxon>Acanthomorphata</taxon>
        <taxon>Carangaria</taxon>
        <taxon>Pleuronectiformes</taxon>
        <taxon>Pleuronectoidei</taxon>
        <taxon>Scophthalmidae</taxon>
        <taxon>Scophthalmus</taxon>
    </lineage>
</organism>
<evidence type="ECO:0000256" key="4">
    <source>
        <dbReference type="ARBA" id="ARBA00022670"/>
    </source>
</evidence>
<dbReference type="STRING" id="52904.ENSSMAP00000028356"/>
<dbReference type="FunFam" id="2.60.40.1730:FF:000001">
    <property type="entry name" value="Leucyl-cystinyl aminopeptidase"/>
    <property type="match status" value="1"/>
</dbReference>
<dbReference type="GeneID" id="118315317"/>
<dbReference type="GO" id="GO:0043171">
    <property type="term" value="P:peptide catabolic process"/>
    <property type="evidence" value="ECO:0007669"/>
    <property type="project" value="TreeGrafter"/>
</dbReference>
<dbReference type="InterPro" id="IPR014782">
    <property type="entry name" value="Peptidase_M1_dom"/>
</dbReference>
<dbReference type="CDD" id="cd09601">
    <property type="entry name" value="M1_APN-Q_like"/>
    <property type="match status" value="1"/>
</dbReference>
<dbReference type="Gene3D" id="1.10.390.10">
    <property type="entry name" value="Neutral Protease Domain 2"/>
    <property type="match status" value="1"/>
</dbReference>
<evidence type="ECO:0000256" key="13">
    <source>
        <dbReference type="ARBA" id="ARBA00023180"/>
    </source>
</evidence>
<evidence type="ECO:0000259" key="20">
    <source>
        <dbReference type="Pfam" id="PF17900"/>
    </source>
</evidence>
<keyword evidence="13" id="KW-0325">Glycoprotein</keyword>
<keyword evidence="7 17" id="KW-0378">Hydrolase</keyword>
<dbReference type="KEGG" id="smau:118315317"/>
<keyword evidence="5 17" id="KW-0812">Transmembrane</keyword>
<sequence>MPKNNYKSKIIAATFVLLTLAVIGGIVTMIIFYNNQISTMNPTPRPTFPPTTAAPPPSMRLPRNLIPESYEIFLQPHLYSRIIEEVNVTSPNQTTLFTGNSTVHFKCVQRTRSIYLHSVDLVVSNSVVKNKDTDERIHSTVKYPKGSGEFLEVQLNEALEAGGNYSLFLAFKGEISESLYALYVSSYIEGVPDYEGDTNAQRFLAATNMEPTAARAVFPCFDEPEMKAVFHLTVIHRQGTTALGNAERCGSSFIDDEWQYTRFHPTPRMSTYLFAFTVSEFTATPCPHNRVDIKIFARPEATAAGHAQYAASITGKILDFYGDRFGIDYSQRKLDQIALPDLSPAAMENWGLVTYQEGVLLYEEGVTSTLAKERIASIIAHELAHQWFGNLVTMKWWNEIWLNEGFATYMTYIAVDAIEPSFKAKDTCVANNLLTAFEEDALASSHPLSPPEQDVQENYEIFQLFDGIVYSKGAVVLRMLADVLHEEVFNKGINMYLWHFRYNNTDEQNLWDYLQKAVDADGGHINVAKVMDPWTNQIGYPVITINTTNGEIYQKHFLFNDSSESSNWWYVPIRVMSKTTVPSLAWLDSSDKVKKGEFISKNGEWILANVDCTGYYRVNYNLKNWESLLTQLETDPERIPLLNRGQLIDDAFNLARAKLVDVTLALNLTRFLRNDTEYLPWRSAVRNLEYFVHMFDRSEVYGPMQAYLRQQVSGLYNFFRNYTDNSTVPVDHSLQKNQIIAIGMACSSGLPECVTMAREMFSKWMNNNINMIHSNLRSTIYCQAVAHGGRREWEFAWKKYQTSVDTSEKDQLLLALSCTKEIWLLNRYLEYTLNPEKIRLMDTDTAIQYVAGNVAGQTLAWNFIRANWLYVSRGSSVSLILAVTRRFSTQFELDELQRFVTDIDLPSARVEQATEQIRVNIQWVRENKDTILEWFEGEAGW</sequence>
<dbReference type="PRINTS" id="PR00756">
    <property type="entry name" value="ALADIPTASE"/>
</dbReference>
<dbReference type="InterPro" id="IPR042097">
    <property type="entry name" value="Aminopeptidase_N-like_N_sf"/>
</dbReference>
<evidence type="ECO:0000256" key="8">
    <source>
        <dbReference type="ARBA" id="ARBA00022833"/>
    </source>
</evidence>
<keyword evidence="12 17" id="KW-0472">Membrane</keyword>
<evidence type="ECO:0000259" key="19">
    <source>
        <dbReference type="Pfam" id="PF11838"/>
    </source>
</evidence>
<evidence type="ECO:0000313" key="23">
    <source>
        <dbReference type="Proteomes" id="UP000246464"/>
    </source>
</evidence>
<feature type="domain" description="Peptidase M1 membrane alanine aminopeptidase" evidence="18">
    <location>
        <begin position="309"/>
        <end position="534"/>
    </location>
</feature>
<evidence type="ECO:0000256" key="10">
    <source>
        <dbReference type="ARBA" id="ARBA00022989"/>
    </source>
</evidence>
<accession>A0A2U9C007</accession>
<evidence type="ECO:0000313" key="22">
    <source>
        <dbReference type="Ensembl" id="ENSSMAP00000028356.1"/>
    </source>
</evidence>
<feature type="domain" description="ERAP1-like C-terminal" evidence="19">
    <location>
        <begin position="605"/>
        <end position="918"/>
    </location>
</feature>
<evidence type="ECO:0000256" key="9">
    <source>
        <dbReference type="ARBA" id="ARBA00022968"/>
    </source>
</evidence>
<dbReference type="Bgee" id="ENSSMAG00000017359">
    <property type="expression patterns" value="Expressed in muscle tissue and 4 other cell types or tissues"/>
</dbReference>
<comment type="cofactor">
    <cofactor evidence="15 17">
        <name>Zn(2+)</name>
        <dbReference type="ChEBI" id="CHEBI:29105"/>
    </cofactor>
    <text evidence="15 17">Binds 1 zinc ion per subunit.</text>
</comment>
<evidence type="ECO:0000313" key="21">
    <source>
        <dbReference type="EMBL" id="AWP08976.1"/>
    </source>
</evidence>
<dbReference type="AlphaFoldDB" id="A0A2U9C007"/>
<feature type="domain" description="Aminopeptidase N-like N-terminal" evidence="20">
    <location>
        <begin position="67"/>
        <end position="273"/>
    </location>
</feature>
<dbReference type="Pfam" id="PF17900">
    <property type="entry name" value="Peptidase_M1_N"/>
    <property type="match status" value="1"/>
</dbReference>
<dbReference type="InterPro" id="IPR001930">
    <property type="entry name" value="Peptidase_M1"/>
</dbReference>
<evidence type="ECO:0000256" key="3">
    <source>
        <dbReference type="ARBA" id="ARBA00022438"/>
    </source>
</evidence>
<dbReference type="EMBL" id="CP026252">
    <property type="protein sequence ID" value="AWP08976.1"/>
    <property type="molecule type" value="Genomic_DNA"/>
</dbReference>
<reference evidence="22" key="3">
    <citation type="submission" date="2023-05" db="EMBL/GenBank/DDBJ databases">
        <title>High-quality long-read genome of Scophthalmus maximus.</title>
        <authorList>
            <person name="Lien S."/>
            <person name="Martinez P."/>
        </authorList>
    </citation>
    <scope>NUCLEOTIDE SEQUENCE [LARGE SCALE GENOMIC DNA]</scope>
</reference>
<dbReference type="GeneTree" id="ENSGT00940000164605"/>
<evidence type="ECO:0000256" key="11">
    <source>
        <dbReference type="ARBA" id="ARBA00023049"/>
    </source>
</evidence>
<evidence type="ECO:0000256" key="7">
    <source>
        <dbReference type="ARBA" id="ARBA00022801"/>
    </source>
</evidence>
<evidence type="ECO:0000256" key="1">
    <source>
        <dbReference type="ARBA" id="ARBA00004606"/>
    </source>
</evidence>
<evidence type="ECO:0000256" key="6">
    <source>
        <dbReference type="ARBA" id="ARBA00022723"/>
    </source>
</evidence>
<evidence type="ECO:0000256" key="12">
    <source>
        <dbReference type="ARBA" id="ARBA00023136"/>
    </source>
</evidence>
<keyword evidence="11 17" id="KW-0482">Metalloprotease</keyword>
<evidence type="ECO:0000256" key="2">
    <source>
        <dbReference type="ARBA" id="ARBA00010136"/>
    </source>
</evidence>
<dbReference type="InterPro" id="IPR024571">
    <property type="entry name" value="ERAP1-like_C_dom"/>
</dbReference>
<protein>
    <recommendedName>
        <fullName evidence="17">Aminopeptidase</fullName>
        <ecNumber evidence="17">3.4.11.-</ecNumber>
    </recommendedName>
</protein>
<dbReference type="OMA" id="YFGIKNQ"/>
<dbReference type="InterPro" id="IPR027268">
    <property type="entry name" value="Peptidase_M4/M1_CTD_sf"/>
</dbReference>
<keyword evidence="23" id="KW-1185">Reference proteome</keyword>
<dbReference type="GO" id="GO:0006508">
    <property type="term" value="P:proteolysis"/>
    <property type="evidence" value="ECO:0007669"/>
    <property type="project" value="UniProtKB-KW"/>
</dbReference>
<dbReference type="GO" id="GO:0070006">
    <property type="term" value="F:metalloaminopeptidase activity"/>
    <property type="evidence" value="ECO:0007669"/>
    <property type="project" value="TreeGrafter"/>
</dbReference>
<feature type="active site" description="Proton acceptor" evidence="14">
    <location>
        <position position="382"/>
    </location>
</feature>
<dbReference type="GO" id="GO:0008270">
    <property type="term" value="F:zinc ion binding"/>
    <property type="evidence" value="ECO:0007669"/>
    <property type="project" value="UniProtKB-UniRule"/>
</dbReference>
<dbReference type="SUPFAM" id="SSF55486">
    <property type="entry name" value="Metalloproteases ('zincins'), catalytic domain"/>
    <property type="match status" value="1"/>
</dbReference>
<dbReference type="InterPro" id="IPR034016">
    <property type="entry name" value="M1_APN-typ"/>
</dbReference>
<comment type="subcellular location">
    <subcellularLocation>
        <location evidence="1">Membrane</location>
        <topology evidence="1">Single-pass type II membrane protein</topology>
    </subcellularLocation>
</comment>
<keyword evidence="8 15" id="KW-0862">Zinc</keyword>
<evidence type="ECO:0000256" key="15">
    <source>
        <dbReference type="PIRSR" id="PIRSR634016-3"/>
    </source>
</evidence>
<keyword evidence="6 15" id="KW-0479">Metal-binding</keyword>
<dbReference type="Pfam" id="PF11838">
    <property type="entry name" value="ERAP1_C"/>
    <property type="match status" value="1"/>
</dbReference>
<dbReference type="Gene3D" id="2.60.40.1730">
    <property type="entry name" value="tricorn interacting facor f3 domain"/>
    <property type="match status" value="1"/>
</dbReference>
<dbReference type="Gene3D" id="2.60.40.1910">
    <property type="match status" value="1"/>
</dbReference>
<dbReference type="EC" id="3.4.11.-" evidence="17"/>
<name>A0A2U9C007_SCOMX</name>
<dbReference type="SUPFAM" id="SSF63737">
    <property type="entry name" value="Leukotriene A4 hydrolase N-terminal domain"/>
    <property type="match status" value="1"/>
</dbReference>
<feature type="binding site" evidence="15">
    <location>
        <position position="385"/>
    </location>
    <ligand>
        <name>Zn(2+)</name>
        <dbReference type="ChEBI" id="CHEBI:29105"/>
        <note>catalytic</note>
    </ligand>
</feature>
<dbReference type="Pfam" id="PF01433">
    <property type="entry name" value="Peptidase_M1"/>
    <property type="match status" value="1"/>
</dbReference>
<dbReference type="GO" id="GO:0005615">
    <property type="term" value="C:extracellular space"/>
    <property type="evidence" value="ECO:0007669"/>
    <property type="project" value="TreeGrafter"/>
</dbReference>
<keyword evidence="3 17" id="KW-0031">Aminopeptidase</keyword>
<dbReference type="Ensembl" id="ENSSMAT00000028709.2">
    <property type="protein sequence ID" value="ENSSMAP00000028356.1"/>
    <property type="gene ID" value="ENSSMAG00000017359.2"/>
</dbReference>
<evidence type="ECO:0000256" key="16">
    <source>
        <dbReference type="PIRSR" id="PIRSR634016-4"/>
    </source>
</evidence>
<dbReference type="Proteomes" id="UP000694558">
    <property type="component" value="Chromosome 10"/>
</dbReference>
<reference evidence="21 23" key="1">
    <citation type="submission" date="2017-12" db="EMBL/GenBank/DDBJ databases">
        <title>Integrating genomic resources of turbot (Scophthalmus maximus) in depth evaluation of genetic and physical mapping variation across individuals.</title>
        <authorList>
            <person name="Martinez P."/>
        </authorList>
    </citation>
    <scope>NUCLEOTIDE SEQUENCE [LARGE SCALE GENOMIC DNA]</scope>
</reference>
<dbReference type="InterPro" id="IPR050344">
    <property type="entry name" value="Peptidase_M1_aminopeptidases"/>
</dbReference>
<evidence type="ECO:0000259" key="18">
    <source>
        <dbReference type="Pfam" id="PF01433"/>
    </source>
</evidence>